<sequence>MTDTKECVLNSIKTRRSIREYQDRKISDEIIKEIIDAGIHAPNGLNFQPWFFAVVRNRDILNQISDFSKPLLLQMLEGSTQEQAQKYMNKLKDKNYDIFHNAPVLIIVFGEEKDDMSYYGCSMCALNMMLAAHSMGIGSCWIGGAAPLQQNRELMQKLKVPEGYRVIAPVVFGYPEKIPNFPGRDDPSVVWIN</sequence>
<dbReference type="Gene3D" id="3.40.109.10">
    <property type="entry name" value="NADH Oxidase"/>
    <property type="match status" value="1"/>
</dbReference>
<keyword evidence="5" id="KW-0560">Oxidoreductase</keyword>
<dbReference type="KEGG" id="mzh:Mzhil_1453"/>
<comment type="cofactor">
    <cofactor evidence="1">
        <name>FMN</name>
        <dbReference type="ChEBI" id="CHEBI:58210"/>
    </cofactor>
</comment>
<dbReference type="GO" id="GO:0016491">
    <property type="term" value="F:oxidoreductase activity"/>
    <property type="evidence" value="ECO:0007669"/>
    <property type="project" value="UniProtKB-KW"/>
</dbReference>
<evidence type="ECO:0000256" key="3">
    <source>
        <dbReference type="ARBA" id="ARBA00022630"/>
    </source>
</evidence>
<dbReference type="Proteomes" id="UP000006622">
    <property type="component" value="Chromosome"/>
</dbReference>
<name>F7XNT8_METZD</name>
<accession>F7XNT8</accession>
<dbReference type="STRING" id="679901.Mzhil_1453"/>
<comment type="similarity">
    <text evidence="2">Belongs to the nitroreductase family.</text>
</comment>
<evidence type="ECO:0000256" key="2">
    <source>
        <dbReference type="ARBA" id="ARBA00007118"/>
    </source>
</evidence>
<dbReference type="AlphaFoldDB" id="F7XNT8"/>
<evidence type="ECO:0000256" key="5">
    <source>
        <dbReference type="ARBA" id="ARBA00023002"/>
    </source>
</evidence>
<dbReference type="HOGENOM" id="CLU_070764_7_0_2"/>
<dbReference type="PANTHER" id="PTHR43673">
    <property type="entry name" value="NAD(P)H NITROREDUCTASE YDGI-RELATED"/>
    <property type="match status" value="1"/>
</dbReference>
<reference evidence="7 8" key="1">
    <citation type="submission" date="2010-07" db="EMBL/GenBank/DDBJ databases">
        <title>The complete genome of Methanosalsum zhilinae DSM 4017.</title>
        <authorList>
            <consortium name="US DOE Joint Genome Institute (JGI-PGF)"/>
            <person name="Lucas S."/>
            <person name="Copeland A."/>
            <person name="Lapidus A."/>
            <person name="Glavina del Rio T."/>
            <person name="Dalin E."/>
            <person name="Tice H."/>
            <person name="Bruce D."/>
            <person name="Goodwin L."/>
            <person name="Pitluck S."/>
            <person name="Kyrpides N."/>
            <person name="Mavromatis K."/>
            <person name="Ovchinnikova G."/>
            <person name="Daligault H."/>
            <person name="Detter J.C."/>
            <person name="Han C."/>
            <person name="Tapia R."/>
            <person name="Larimer F."/>
            <person name="Land M."/>
            <person name="Hauser L."/>
            <person name="Markowitz V."/>
            <person name="Cheng J.-F."/>
            <person name="Hugenholtz P."/>
            <person name="Woyke T."/>
            <person name="Wu D."/>
            <person name="Spring S."/>
            <person name="Schueler E."/>
            <person name="Brambilla E."/>
            <person name="Klenk H.-P."/>
            <person name="Eisen J.A."/>
        </authorList>
    </citation>
    <scope>NUCLEOTIDE SEQUENCE [LARGE SCALE GENOMIC DNA]</scope>
    <source>
        <strain evidence="8">DSM 4017 / NBRC 107636 / OCM 62 / WeN5</strain>
    </source>
</reference>
<organism evidence="7 8">
    <name type="scientific">Methanosalsum zhilinae (strain DSM 4017 / NBRC 107636 / OCM 62 / WeN5)</name>
    <name type="common">Methanohalophilus zhilinae</name>
    <dbReference type="NCBI Taxonomy" id="679901"/>
    <lineage>
        <taxon>Archaea</taxon>
        <taxon>Methanobacteriati</taxon>
        <taxon>Methanobacteriota</taxon>
        <taxon>Stenosarchaea group</taxon>
        <taxon>Methanomicrobia</taxon>
        <taxon>Methanosarcinales</taxon>
        <taxon>Methanosarcinaceae</taxon>
        <taxon>Methanosalsum</taxon>
    </lineage>
</organism>
<dbReference type="InterPro" id="IPR029479">
    <property type="entry name" value="Nitroreductase"/>
</dbReference>
<proteinExistence type="inferred from homology"/>
<protein>
    <submittedName>
        <fullName evidence="7">Nitroreductase</fullName>
    </submittedName>
</protein>
<dbReference type="InterPro" id="IPR000415">
    <property type="entry name" value="Nitroreductase-like"/>
</dbReference>
<dbReference type="EMBL" id="CP002101">
    <property type="protein sequence ID" value="AEH61293.1"/>
    <property type="molecule type" value="Genomic_DNA"/>
</dbReference>
<gene>
    <name evidence="7" type="ordered locus">Mzhil_1453</name>
</gene>
<dbReference type="PANTHER" id="PTHR43673:SF2">
    <property type="entry name" value="NITROREDUCTASE"/>
    <property type="match status" value="1"/>
</dbReference>
<dbReference type="SUPFAM" id="SSF55469">
    <property type="entry name" value="FMN-dependent nitroreductase-like"/>
    <property type="match status" value="1"/>
</dbReference>
<dbReference type="Pfam" id="PF00881">
    <property type="entry name" value="Nitroreductase"/>
    <property type="match status" value="1"/>
</dbReference>
<keyword evidence="4" id="KW-0288">FMN</keyword>
<dbReference type="RefSeq" id="WP_013898730.1">
    <property type="nucleotide sequence ID" value="NC_015676.1"/>
</dbReference>
<evidence type="ECO:0000313" key="8">
    <source>
        <dbReference type="Proteomes" id="UP000006622"/>
    </source>
</evidence>
<evidence type="ECO:0000256" key="4">
    <source>
        <dbReference type="ARBA" id="ARBA00022643"/>
    </source>
</evidence>
<feature type="domain" description="Nitroreductase" evidence="6">
    <location>
        <begin position="12"/>
        <end position="174"/>
    </location>
</feature>
<evidence type="ECO:0000313" key="7">
    <source>
        <dbReference type="EMBL" id="AEH61293.1"/>
    </source>
</evidence>
<evidence type="ECO:0000256" key="1">
    <source>
        <dbReference type="ARBA" id="ARBA00001917"/>
    </source>
</evidence>
<evidence type="ECO:0000259" key="6">
    <source>
        <dbReference type="Pfam" id="PF00881"/>
    </source>
</evidence>
<dbReference type="OrthoDB" id="105365at2157"/>
<keyword evidence="3" id="KW-0285">Flavoprotein</keyword>
<keyword evidence="8" id="KW-1185">Reference proteome</keyword>
<dbReference type="GeneID" id="10823090"/>